<evidence type="ECO:0000313" key="1">
    <source>
        <dbReference type="EMBL" id="NVY97089.1"/>
    </source>
</evidence>
<organism evidence="1 2">
    <name type="scientific">Bombilactobacillus apium</name>
    <dbReference type="NCBI Taxonomy" id="2675299"/>
    <lineage>
        <taxon>Bacteria</taxon>
        <taxon>Bacillati</taxon>
        <taxon>Bacillota</taxon>
        <taxon>Bacilli</taxon>
        <taxon>Lactobacillales</taxon>
        <taxon>Lactobacillaceae</taxon>
        <taxon>Bombilactobacillus</taxon>
    </lineage>
</organism>
<accession>A0A850R1U2</accession>
<dbReference type="AlphaFoldDB" id="A0A850R1U2"/>
<protein>
    <submittedName>
        <fullName evidence="1">Uncharacterized protein</fullName>
    </submittedName>
</protein>
<dbReference type="Proteomes" id="UP000563523">
    <property type="component" value="Unassembled WGS sequence"/>
</dbReference>
<proteinExistence type="predicted"/>
<sequence length="123" mass="14171">MTNPQINLQVSPQLYHQLQVKAQEEQVTLEQLILHYIHEHLNFQPQTIPTIENNLALHQIVSAQQVFPDEGLVQVNGIFYRYLIVDNEPYQAQKNYVVLAATGNVLTLQALKPRNEEKQCPLD</sequence>
<keyword evidence="2" id="KW-1185">Reference proteome</keyword>
<name>A0A850R1U2_9LACO</name>
<evidence type="ECO:0000313" key="2">
    <source>
        <dbReference type="Proteomes" id="UP000563523"/>
    </source>
</evidence>
<dbReference type="EMBL" id="JABZEC010000008">
    <property type="protein sequence ID" value="NVY97089.1"/>
    <property type="molecule type" value="Genomic_DNA"/>
</dbReference>
<dbReference type="RefSeq" id="WP_176943253.1">
    <property type="nucleotide sequence ID" value="NZ_JABZEC010000008.1"/>
</dbReference>
<gene>
    <name evidence="1" type="ORF">HU830_08140</name>
</gene>
<reference evidence="1 2" key="1">
    <citation type="submission" date="2020-06" db="EMBL/GenBank/DDBJ databases">
        <authorList>
            <person name="Kang J."/>
        </authorList>
    </citation>
    <scope>NUCLEOTIDE SEQUENCE [LARGE SCALE GENOMIC DNA]</scope>
    <source>
        <strain evidence="1 2">DCY120</strain>
    </source>
</reference>
<comment type="caution">
    <text evidence="1">The sequence shown here is derived from an EMBL/GenBank/DDBJ whole genome shotgun (WGS) entry which is preliminary data.</text>
</comment>